<accession>A0A6J6XQL6</accession>
<dbReference type="AlphaFoldDB" id="A0A6J6XQL6"/>
<sequence length="138" mass="15305">MGCAINLGGDDRSRYCGAEILLLDFHRNCGIGGEKEARAHGNTTGPVGKRRNEASAIEIATSSNNRNATADNIDDLRQKQRGWDRTRVAATFATLHEDGVDTPLHDFLSMTFCTDRRHHLHAVIVQVLNEIFFRSLGE</sequence>
<name>A0A6J6XQL6_9ZZZZ</name>
<gene>
    <name evidence="1" type="ORF">UFOPK3010_00480</name>
</gene>
<evidence type="ECO:0000313" key="1">
    <source>
        <dbReference type="EMBL" id="CAB4798749.1"/>
    </source>
</evidence>
<dbReference type="EMBL" id="CAFAAM010000046">
    <property type="protein sequence ID" value="CAB4798749.1"/>
    <property type="molecule type" value="Genomic_DNA"/>
</dbReference>
<organism evidence="1">
    <name type="scientific">freshwater metagenome</name>
    <dbReference type="NCBI Taxonomy" id="449393"/>
    <lineage>
        <taxon>unclassified sequences</taxon>
        <taxon>metagenomes</taxon>
        <taxon>ecological metagenomes</taxon>
    </lineage>
</organism>
<reference evidence="1" key="1">
    <citation type="submission" date="2020-05" db="EMBL/GenBank/DDBJ databases">
        <authorList>
            <person name="Chiriac C."/>
            <person name="Salcher M."/>
            <person name="Ghai R."/>
            <person name="Kavagutti S V."/>
        </authorList>
    </citation>
    <scope>NUCLEOTIDE SEQUENCE</scope>
</reference>
<protein>
    <submittedName>
        <fullName evidence="1">Unannotated protein</fullName>
    </submittedName>
</protein>
<proteinExistence type="predicted"/>